<dbReference type="EMBL" id="QPFP01000062">
    <property type="protein sequence ID" value="TEB24871.1"/>
    <property type="molecule type" value="Genomic_DNA"/>
</dbReference>
<dbReference type="OrthoDB" id="2593747at2759"/>
<name>A0A4Y7ST37_COPMI</name>
<dbReference type="STRING" id="71717.A0A4Y7ST37"/>
<proteinExistence type="predicted"/>
<gene>
    <name evidence="1" type="ORF">FA13DRAFT_1738881</name>
</gene>
<comment type="caution">
    <text evidence="1">The sequence shown here is derived from an EMBL/GenBank/DDBJ whole genome shotgun (WGS) entry which is preliminary data.</text>
</comment>
<evidence type="ECO:0000313" key="1">
    <source>
        <dbReference type="EMBL" id="TEB24871.1"/>
    </source>
</evidence>
<reference evidence="1 2" key="1">
    <citation type="journal article" date="2019" name="Nat. Ecol. Evol.">
        <title>Megaphylogeny resolves global patterns of mushroom evolution.</title>
        <authorList>
            <person name="Varga T."/>
            <person name="Krizsan K."/>
            <person name="Foldi C."/>
            <person name="Dima B."/>
            <person name="Sanchez-Garcia M."/>
            <person name="Sanchez-Ramirez S."/>
            <person name="Szollosi G.J."/>
            <person name="Szarkandi J.G."/>
            <person name="Papp V."/>
            <person name="Albert L."/>
            <person name="Andreopoulos W."/>
            <person name="Angelini C."/>
            <person name="Antonin V."/>
            <person name="Barry K.W."/>
            <person name="Bougher N.L."/>
            <person name="Buchanan P."/>
            <person name="Buyck B."/>
            <person name="Bense V."/>
            <person name="Catcheside P."/>
            <person name="Chovatia M."/>
            <person name="Cooper J."/>
            <person name="Damon W."/>
            <person name="Desjardin D."/>
            <person name="Finy P."/>
            <person name="Geml J."/>
            <person name="Haridas S."/>
            <person name="Hughes K."/>
            <person name="Justo A."/>
            <person name="Karasinski D."/>
            <person name="Kautmanova I."/>
            <person name="Kiss B."/>
            <person name="Kocsube S."/>
            <person name="Kotiranta H."/>
            <person name="LaButti K.M."/>
            <person name="Lechner B.E."/>
            <person name="Liimatainen K."/>
            <person name="Lipzen A."/>
            <person name="Lukacs Z."/>
            <person name="Mihaltcheva S."/>
            <person name="Morgado L.N."/>
            <person name="Niskanen T."/>
            <person name="Noordeloos M.E."/>
            <person name="Ohm R.A."/>
            <person name="Ortiz-Santana B."/>
            <person name="Ovrebo C."/>
            <person name="Racz N."/>
            <person name="Riley R."/>
            <person name="Savchenko A."/>
            <person name="Shiryaev A."/>
            <person name="Soop K."/>
            <person name="Spirin V."/>
            <person name="Szebenyi C."/>
            <person name="Tomsovsky M."/>
            <person name="Tulloss R.E."/>
            <person name="Uehling J."/>
            <person name="Grigoriev I.V."/>
            <person name="Vagvolgyi C."/>
            <person name="Papp T."/>
            <person name="Martin F.M."/>
            <person name="Miettinen O."/>
            <person name="Hibbett D.S."/>
            <person name="Nagy L.G."/>
        </authorList>
    </citation>
    <scope>NUCLEOTIDE SEQUENCE [LARGE SCALE GENOMIC DNA]</scope>
    <source>
        <strain evidence="1 2">FP101781</strain>
    </source>
</reference>
<dbReference type="Proteomes" id="UP000298030">
    <property type="component" value="Unassembled WGS sequence"/>
</dbReference>
<organism evidence="1 2">
    <name type="scientific">Coprinellus micaceus</name>
    <name type="common">Glistening ink-cap mushroom</name>
    <name type="synonym">Coprinus micaceus</name>
    <dbReference type="NCBI Taxonomy" id="71717"/>
    <lineage>
        <taxon>Eukaryota</taxon>
        <taxon>Fungi</taxon>
        <taxon>Dikarya</taxon>
        <taxon>Basidiomycota</taxon>
        <taxon>Agaricomycotina</taxon>
        <taxon>Agaricomycetes</taxon>
        <taxon>Agaricomycetidae</taxon>
        <taxon>Agaricales</taxon>
        <taxon>Agaricineae</taxon>
        <taxon>Psathyrellaceae</taxon>
        <taxon>Coprinellus</taxon>
    </lineage>
</organism>
<evidence type="ECO:0008006" key="3">
    <source>
        <dbReference type="Google" id="ProtNLM"/>
    </source>
</evidence>
<accession>A0A4Y7ST37</accession>
<protein>
    <recommendedName>
        <fullName evidence="3">BTB domain-containing protein</fullName>
    </recommendedName>
</protein>
<sequence length="279" mass="30407">MYLVGDSRSGEGASENQPIVLEGYKAQDLESLLTILYPTTADVSSGNFKLTKDQWIGVLRLATPWEMQEIRHLAITTLSSDSFSLPATEKVKLAREHKVASWLIEGLTSLACGTPELSIDALEEAVTARTALRIVSIQMNARAKPVLIPAGLPLRSSLAGIPLSSLCCARCCLPCVPEIFECHSCTRACRPNDIIYIPSTTSGLGVTVHEAEKVYLNVNVQFLYCLSSHISICLRPSPTCLLQGSNIWLEIPSKPRSQSMNRSASLASFCLGIRSRENN</sequence>
<keyword evidence="2" id="KW-1185">Reference proteome</keyword>
<evidence type="ECO:0000313" key="2">
    <source>
        <dbReference type="Proteomes" id="UP000298030"/>
    </source>
</evidence>
<dbReference type="AlphaFoldDB" id="A0A4Y7ST37"/>